<evidence type="ECO:0000256" key="10">
    <source>
        <dbReference type="ARBA" id="ARBA00023237"/>
    </source>
</evidence>
<evidence type="ECO:0000256" key="7">
    <source>
        <dbReference type="ARBA" id="ARBA00023065"/>
    </source>
</evidence>
<evidence type="ECO:0000256" key="2">
    <source>
        <dbReference type="ARBA" id="ARBA00022448"/>
    </source>
</evidence>
<keyword evidence="4" id="KW-0410">Iron transport</keyword>
<dbReference type="GO" id="GO:0006826">
    <property type="term" value="P:iron ion transport"/>
    <property type="evidence" value="ECO:0007669"/>
    <property type="project" value="UniProtKB-KW"/>
</dbReference>
<evidence type="ECO:0000256" key="1">
    <source>
        <dbReference type="ARBA" id="ARBA00004571"/>
    </source>
</evidence>
<dbReference type="PANTHER" id="PTHR32552:SF81">
    <property type="entry name" value="TONB-DEPENDENT OUTER MEMBRANE RECEPTOR"/>
    <property type="match status" value="1"/>
</dbReference>
<evidence type="ECO:0000313" key="17">
    <source>
        <dbReference type="Proteomes" id="UP000294830"/>
    </source>
</evidence>
<reference evidence="16 17" key="1">
    <citation type="submission" date="2019-03" db="EMBL/GenBank/DDBJ databases">
        <title>Genomic Encyclopedia of Archaeal and Bacterial Type Strains, Phase II (KMG-II): from individual species to whole genera.</title>
        <authorList>
            <person name="Goeker M."/>
        </authorList>
    </citation>
    <scope>NUCLEOTIDE SEQUENCE [LARGE SCALE GENOMIC DNA]</scope>
    <source>
        <strain evidence="16 17">RL-C</strain>
    </source>
</reference>
<feature type="domain" description="TonB-dependent receptor-like beta-barrel" evidence="14">
    <location>
        <begin position="237"/>
        <end position="667"/>
    </location>
</feature>
<dbReference type="RefSeq" id="WP_131839437.1">
    <property type="nucleotide sequence ID" value="NZ_SLWB01000008.1"/>
</dbReference>
<dbReference type="InterPro" id="IPR036942">
    <property type="entry name" value="Beta-barrel_TonB_sf"/>
</dbReference>
<dbReference type="Pfam" id="PF07715">
    <property type="entry name" value="Plug"/>
    <property type="match status" value="1"/>
</dbReference>
<proteinExistence type="inferred from homology"/>
<dbReference type="InterPro" id="IPR012910">
    <property type="entry name" value="Plug_dom"/>
</dbReference>
<feature type="signal peptide" evidence="13">
    <location>
        <begin position="1"/>
        <end position="23"/>
    </location>
</feature>
<evidence type="ECO:0000256" key="8">
    <source>
        <dbReference type="ARBA" id="ARBA00023077"/>
    </source>
</evidence>
<dbReference type="PROSITE" id="PS52016">
    <property type="entry name" value="TONB_DEPENDENT_REC_3"/>
    <property type="match status" value="1"/>
</dbReference>
<comment type="subcellular location">
    <subcellularLocation>
        <location evidence="1 11">Cell outer membrane</location>
        <topology evidence="1 11">Multi-pass membrane protein</topology>
    </subcellularLocation>
</comment>
<accession>A0A4R2EFI2</accession>
<evidence type="ECO:0000256" key="12">
    <source>
        <dbReference type="RuleBase" id="RU003357"/>
    </source>
</evidence>
<dbReference type="InterPro" id="IPR000531">
    <property type="entry name" value="Beta-barrel_TonB"/>
</dbReference>
<keyword evidence="13" id="KW-0732">Signal</keyword>
<keyword evidence="16" id="KW-0675">Receptor</keyword>
<evidence type="ECO:0000256" key="5">
    <source>
        <dbReference type="ARBA" id="ARBA00022692"/>
    </source>
</evidence>
<evidence type="ECO:0000256" key="11">
    <source>
        <dbReference type="PROSITE-ProRule" id="PRU01360"/>
    </source>
</evidence>
<feature type="domain" description="TonB-dependent receptor plug" evidence="15">
    <location>
        <begin position="52"/>
        <end position="156"/>
    </location>
</feature>
<keyword evidence="17" id="KW-1185">Reference proteome</keyword>
<sequence>MIKKQTATLFILLFAGLSGVAQRHMVPNDTTKISNYELGEVQVSASRNNAKLKEIPASISVISSKALDETGIKTLSGLTATIPNLFMGDYGSKLTSPIYIRGIGSKINAPSVGLYVDRVPFFEKCSFAFDFFDIEQVEVLRGPQGTLYGRNTIGGIINVITKSPMTYQGTSLNLSAGTYGDYTISGGHYGKVGDRFGYSLALNYQHNDGFHTNSFNNTLVDNLSSLGGRNRLIWNISKKLSVENIASFERSRQGGYPYALLDPATGKANPIKYNEYSYYNRDLFSDAVVVKYDASSYEVLSTTAYQYLHDHQAIDQDFSETSLYFINYFQKQNMISQEAIIRSKGPKRIHWLFGAYGFAQFFDSNVEATYYTRNMKDQKAYLHDIMGYALFHQLTVNDFFVKNLSLTAGIRLDAEKDVLDFKYDIVANGIKTTKEDVTYPADKTLEIIPKVALSYHLGKSNIYAAVSKGYKTGGFNTSFERPEDHSFDPEHSINYEVGIKSPLFGSLFYGDLALFYIDWRNQQISQPVIPSGKGLMLKNAGESSSKGFEVSLRMLPVAGFDASISYGYTDASFTKYIQVKGQDTTDFAGNYIPYVPKHSLGIQVGKTINLTGCPVFDKIRLGVTYRGAGPIYWTDLNNHHQPYYGILDGRISFIRKHLQVDLWGRNLTDTEYESYYFEMQNPKDPKIKNSFIQTGRPMQLGVSLSVNI</sequence>
<dbReference type="InterPro" id="IPR039426">
    <property type="entry name" value="TonB-dep_rcpt-like"/>
</dbReference>
<keyword evidence="6" id="KW-0408">Iron</keyword>
<keyword evidence="2 11" id="KW-0813">Transport</keyword>
<dbReference type="SUPFAM" id="SSF56935">
    <property type="entry name" value="Porins"/>
    <property type="match status" value="1"/>
</dbReference>
<comment type="caution">
    <text evidence="16">The sequence shown here is derived from an EMBL/GenBank/DDBJ whole genome shotgun (WGS) entry which is preliminary data.</text>
</comment>
<evidence type="ECO:0000256" key="6">
    <source>
        <dbReference type="ARBA" id="ARBA00023004"/>
    </source>
</evidence>
<gene>
    <name evidence="16" type="ORF">CLV25_10886</name>
</gene>
<evidence type="ECO:0000256" key="3">
    <source>
        <dbReference type="ARBA" id="ARBA00022452"/>
    </source>
</evidence>
<name>A0A4R2EFI2_9BACT</name>
<dbReference type="Gene3D" id="2.40.170.20">
    <property type="entry name" value="TonB-dependent receptor, beta-barrel domain"/>
    <property type="match status" value="1"/>
</dbReference>
<evidence type="ECO:0000259" key="15">
    <source>
        <dbReference type="Pfam" id="PF07715"/>
    </source>
</evidence>
<keyword evidence="8 12" id="KW-0798">TonB box</keyword>
<dbReference type="GO" id="GO:0009279">
    <property type="term" value="C:cell outer membrane"/>
    <property type="evidence" value="ECO:0007669"/>
    <property type="project" value="UniProtKB-SubCell"/>
</dbReference>
<dbReference type="Proteomes" id="UP000294830">
    <property type="component" value="Unassembled WGS sequence"/>
</dbReference>
<dbReference type="Pfam" id="PF00593">
    <property type="entry name" value="TonB_dep_Rec_b-barrel"/>
    <property type="match status" value="1"/>
</dbReference>
<feature type="chain" id="PRO_5020900077" evidence="13">
    <location>
        <begin position="24"/>
        <end position="708"/>
    </location>
</feature>
<keyword evidence="7" id="KW-0406">Ion transport</keyword>
<keyword evidence="5 11" id="KW-0812">Transmembrane</keyword>
<keyword evidence="10 11" id="KW-0998">Cell outer membrane</keyword>
<keyword evidence="3 11" id="KW-1134">Transmembrane beta strand</keyword>
<dbReference type="PANTHER" id="PTHR32552">
    <property type="entry name" value="FERRICHROME IRON RECEPTOR-RELATED"/>
    <property type="match status" value="1"/>
</dbReference>
<evidence type="ECO:0000256" key="9">
    <source>
        <dbReference type="ARBA" id="ARBA00023136"/>
    </source>
</evidence>
<evidence type="ECO:0000313" key="16">
    <source>
        <dbReference type="EMBL" id="TCN66747.1"/>
    </source>
</evidence>
<evidence type="ECO:0000256" key="13">
    <source>
        <dbReference type="SAM" id="SignalP"/>
    </source>
</evidence>
<keyword evidence="9 11" id="KW-0472">Membrane</keyword>
<evidence type="ECO:0000259" key="14">
    <source>
        <dbReference type="Pfam" id="PF00593"/>
    </source>
</evidence>
<organism evidence="16 17">
    <name type="scientific">Acetobacteroides hydrogenigenes</name>
    <dbReference type="NCBI Taxonomy" id="979970"/>
    <lineage>
        <taxon>Bacteria</taxon>
        <taxon>Pseudomonadati</taxon>
        <taxon>Bacteroidota</taxon>
        <taxon>Bacteroidia</taxon>
        <taxon>Bacteroidales</taxon>
        <taxon>Rikenellaceae</taxon>
        <taxon>Acetobacteroides</taxon>
    </lineage>
</organism>
<dbReference type="AlphaFoldDB" id="A0A4R2EFI2"/>
<dbReference type="OrthoDB" id="9775095at2"/>
<evidence type="ECO:0000256" key="4">
    <source>
        <dbReference type="ARBA" id="ARBA00022496"/>
    </source>
</evidence>
<dbReference type="EMBL" id="SLWB01000008">
    <property type="protein sequence ID" value="TCN66747.1"/>
    <property type="molecule type" value="Genomic_DNA"/>
</dbReference>
<protein>
    <submittedName>
        <fullName evidence="16">Outer membrane receptor protein involved in Fe transport</fullName>
    </submittedName>
</protein>
<comment type="similarity">
    <text evidence="11 12">Belongs to the TonB-dependent receptor family.</text>
</comment>